<dbReference type="PANTHER" id="PTHR37755">
    <property type="entry name" value="PROTEIN TIC 56, CHLOROPLASTIC"/>
    <property type="match status" value="1"/>
</dbReference>
<comment type="caution">
    <text evidence="3">The sequence shown here is derived from an EMBL/GenBank/DDBJ whole genome shotgun (WGS) entry which is preliminary data.</text>
</comment>
<keyword evidence="4" id="KW-1185">Reference proteome</keyword>
<feature type="coiled-coil region" evidence="1">
    <location>
        <begin position="9"/>
        <end position="36"/>
    </location>
</feature>
<organism evidence="3 4">
    <name type="scientific">Chara braunii</name>
    <name type="common">Braun's stonewort</name>
    <dbReference type="NCBI Taxonomy" id="69332"/>
    <lineage>
        <taxon>Eukaryota</taxon>
        <taxon>Viridiplantae</taxon>
        <taxon>Streptophyta</taxon>
        <taxon>Charophyceae</taxon>
        <taxon>Charales</taxon>
        <taxon>Characeae</taxon>
        <taxon>Chara</taxon>
    </lineage>
</organism>
<protein>
    <recommendedName>
        <fullName evidence="2">GYF domain-containing protein</fullName>
    </recommendedName>
</protein>
<dbReference type="Gramene" id="GBG70649">
    <property type="protein sequence ID" value="GBG70649"/>
    <property type="gene ID" value="CBR_g7951"/>
</dbReference>
<dbReference type="InterPro" id="IPR025640">
    <property type="entry name" value="GYF_2"/>
</dbReference>
<dbReference type="STRING" id="69332.A0A388KKR8"/>
<proteinExistence type="predicted"/>
<dbReference type="GO" id="GO:0045037">
    <property type="term" value="P:protein import into chloroplast stroma"/>
    <property type="evidence" value="ECO:0007669"/>
    <property type="project" value="TreeGrafter"/>
</dbReference>
<evidence type="ECO:0000313" key="3">
    <source>
        <dbReference type="EMBL" id="GBG70649.1"/>
    </source>
</evidence>
<name>A0A388KKR8_CHABU</name>
<feature type="domain" description="GYF" evidence="2">
    <location>
        <begin position="177"/>
        <end position="227"/>
    </location>
</feature>
<dbReference type="AlphaFoldDB" id="A0A388KKR8"/>
<gene>
    <name evidence="3" type="ORF">CBR_g7951</name>
</gene>
<sequence length="405" mass="47197">MVRKTFKQLRDKERKKDAALTEAERALAKRAELDRKGKAGDAAADVASAGRLRGVPTSEYVGFRSMMTNAFSFIQDLTRKKEIFEEEELARKEGLKSTWANWPRRPGPDGKPLPRRVYTKAERALQAIEYMQDFPRFLFGFPNLLDKTKRPYDVQQFYGVRELEQENADFFRRTNEYFYKDRIGVSRGPAHVMHLRTAWALGLIDKNTFVWTHDMDEWAPIGMVIGLEKVIAPWDVKALAWCTRLGHEVGFWNPKRAEERRENRRRFKPDLHNLPDPRTASSLAFLMKEEEASREPPQDALHSYQLWTRGAGGLPGKYRQNQLDTSRPFGQHLPLYLRKKIQKAVPEATLKDFAALDHVYEWENFDEEKYCREPIGEGKNGPEIEEDMFTNIIIDRYRESGIPLE</sequence>
<dbReference type="InterPro" id="IPR037471">
    <property type="entry name" value="TIC56"/>
</dbReference>
<dbReference type="GO" id="GO:0009706">
    <property type="term" value="C:chloroplast inner membrane"/>
    <property type="evidence" value="ECO:0007669"/>
    <property type="project" value="TreeGrafter"/>
</dbReference>
<dbReference type="EMBL" id="BFEA01000134">
    <property type="protein sequence ID" value="GBG70649.1"/>
    <property type="molecule type" value="Genomic_DNA"/>
</dbReference>
<accession>A0A388KKR8</accession>
<dbReference type="OrthoDB" id="523541at2759"/>
<evidence type="ECO:0000259" key="2">
    <source>
        <dbReference type="Pfam" id="PF14237"/>
    </source>
</evidence>
<dbReference type="Pfam" id="PF14237">
    <property type="entry name" value="GYF_2"/>
    <property type="match status" value="1"/>
</dbReference>
<dbReference type="PANTHER" id="PTHR37755:SF1">
    <property type="entry name" value="PROTEIN TIC 56, CHLOROPLASTIC"/>
    <property type="match status" value="1"/>
</dbReference>
<evidence type="ECO:0000256" key="1">
    <source>
        <dbReference type="SAM" id="Coils"/>
    </source>
</evidence>
<dbReference type="Proteomes" id="UP000265515">
    <property type="component" value="Unassembled WGS sequence"/>
</dbReference>
<keyword evidence="1" id="KW-0175">Coiled coil</keyword>
<reference evidence="3 4" key="1">
    <citation type="journal article" date="2018" name="Cell">
        <title>The Chara Genome: Secondary Complexity and Implications for Plant Terrestrialization.</title>
        <authorList>
            <person name="Nishiyama T."/>
            <person name="Sakayama H."/>
            <person name="Vries J.D."/>
            <person name="Buschmann H."/>
            <person name="Saint-Marcoux D."/>
            <person name="Ullrich K.K."/>
            <person name="Haas F.B."/>
            <person name="Vanderstraeten L."/>
            <person name="Becker D."/>
            <person name="Lang D."/>
            <person name="Vosolsobe S."/>
            <person name="Rombauts S."/>
            <person name="Wilhelmsson P.K.I."/>
            <person name="Janitza P."/>
            <person name="Kern R."/>
            <person name="Heyl A."/>
            <person name="Rumpler F."/>
            <person name="Villalobos L.I.A.C."/>
            <person name="Clay J.M."/>
            <person name="Skokan R."/>
            <person name="Toyoda A."/>
            <person name="Suzuki Y."/>
            <person name="Kagoshima H."/>
            <person name="Schijlen E."/>
            <person name="Tajeshwar N."/>
            <person name="Catarino B."/>
            <person name="Hetherington A.J."/>
            <person name="Saltykova A."/>
            <person name="Bonnot C."/>
            <person name="Breuninger H."/>
            <person name="Symeonidi A."/>
            <person name="Radhakrishnan G.V."/>
            <person name="Van Nieuwerburgh F."/>
            <person name="Deforce D."/>
            <person name="Chang C."/>
            <person name="Karol K.G."/>
            <person name="Hedrich R."/>
            <person name="Ulvskov P."/>
            <person name="Glockner G."/>
            <person name="Delwiche C.F."/>
            <person name="Petrasek J."/>
            <person name="Van de Peer Y."/>
            <person name="Friml J."/>
            <person name="Beilby M."/>
            <person name="Dolan L."/>
            <person name="Kohara Y."/>
            <person name="Sugano S."/>
            <person name="Fujiyama A."/>
            <person name="Delaux P.-M."/>
            <person name="Quint M."/>
            <person name="TheiBen G."/>
            <person name="Hagemann M."/>
            <person name="Harholt J."/>
            <person name="Dunand C."/>
            <person name="Zachgo S."/>
            <person name="Langdale J."/>
            <person name="Maumus F."/>
            <person name="Straeten D.V.D."/>
            <person name="Gould S.B."/>
            <person name="Rensing S.A."/>
        </authorList>
    </citation>
    <scope>NUCLEOTIDE SEQUENCE [LARGE SCALE GENOMIC DNA]</scope>
    <source>
        <strain evidence="3 4">S276</strain>
    </source>
</reference>
<evidence type="ECO:0000313" key="4">
    <source>
        <dbReference type="Proteomes" id="UP000265515"/>
    </source>
</evidence>